<evidence type="ECO:0008006" key="3">
    <source>
        <dbReference type="Google" id="ProtNLM"/>
    </source>
</evidence>
<evidence type="ECO:0000313" key="1">
    <source>
        <dbReference type="EMBL" id="GAA0718342.1"/>
    </source>
</evidence>
<gene>
    <name evidence="1" type="ORF">GCM10009430_16320</name>
</gene>
<dbReference type="Gene3D" id="2.30.30.40">
    <property type="entry name" value="SH3 Domains"/>
    <property type="match status" value="1"/>
</dbReference>
<name>A0ABN1IP42_9FLAO</name>
<protein>
    <recommendedName>
        <fullName evidence="3">SH3 domain-containing protein</fullName>
    </recommendedName>
</protein>
<proteinExistence type="predicted"/>
<evidence type="ECO:0000313" key="2">
    <source>
        <dbReference type="Proteomes" id="UP001501758"/>
    </source>
</evidence>
<dbReference type="RefSeq" id="WP_343911836.1">
    <property type="nucleotide sequence ID" value="NZ_BAAAGE010000001.1"/>
</dbReference>
<organism evidence="1 2">
    <name type="scientific">Aquimarina litoralis</name>
    <dbReference type="NCBI Taxonomy" id="584605"/>
    <lineage>
        <taxon>Bacteria</taxon>
        <taxon>Pseudomonadati</taxon>
        <taxon>Bacteroidota</taxon>
        <taxon>Flavobacteriia</taxon>
        <taxon>Flavobacteriales</taxon>
        <taxon>Flavobacteriaceae</taxon>
        <taxon>Aquimarina</taxon>
    </lineage>
</organism>
<sequence length="330" mass="38213">MLLDKMMFIRVFTITICILTYVSGNAQNDFFVTAKNGLNVRSEDNLSAKKVAKIPYGVIVQKIADTDREMTIIDNGIEITGKWVKIKYNNYPYIISNESDTYEKEGFVFDGYLKKNENDAIITSSRIPKTEYDELFKKASKPIEKSKKIGDLDSIKTILKNRVEWVTQFENEDYKREDQIKSITISNGQKLILNEFFSEEIGFSKGWSGYYPAYDILVLEGGHTSDRTFSIKTGETEGTIGNPDYFVHSPQKTIRLNGIFGGQECISYFFQRKVKGEFEYLTAFDMIDDHCIIKEFYWINETSFIYRTKYYSTDEIHGETNCFKGQIKLK</sequence>
<accession>A0ABN1IP42</accession>
<keyword evidence="2" id="KW-1185">Reference proteome</keyword>
<dbReference type="EMBL" id="BAAAGE010000001">
    <property type="protein sequence ID" value="GAA0718342.1"/>
    <property type="molecule type" value="Genomic_DNA"/>
</dbReference>
<comment type="caution">
    <text evidence="1">The sequence shown here is derived from an EMBL/GenBank/DDBJ whole genome shotgun (WGS) entry which is preliminary data.</text>
</comment>
<dbReference type="Proteomes" id="UP001501758">
    <property type="component" value="Unassembled WGS sequence"/>
</dbReference>
<reference evidence="1 2" key="1">
    <citation type="journal article" date="2019" name="Int. J. Syst. Evol. Microbiol.">
        <title>The Global Catalogue of Microorganisms (GCM) 10K type strain sequencing project: providing services to taxonomists for standard genome sequencing and annotation.</title>
        <authorList>
            <consortium name="The Broad Institute Genomics Platform"/>
            <consortium name="The Broad Institute Genome Sequencing Center for Infectious Disease"/>
            <person name="Wu L."/>
            <person name="Ma J."/>
        </authorList>
    </citation>
    <scope>NUCLEOTIDE SEQUENCE [LARGE SCALE GENOMIC DNA]</scope>
    <source>
        <strain evidence="1 2">JCM 15974</strain>
    </source>
</reference>